<evidence type="ECO:0000256" key="8">
    <source>
        <dbReference type="ARBA" id="ARBA00022707"/>
    </source>
</evidence>
<reference evidence="19" key="1">
    <citation type="submission" date="2025-08" db="UniProtKB">
        <authorList>
            <consortium name="Ensembl"/>
        </authorList>
    </citation>
    <scope>IDENTIFICATION</scope>
</reference>
<evidence type="ECO:0000256" key="7">
    <source>
        <dbReference type="ARBA" id="ARBA00022553"/>
    </source>
</evidence>
<dbReference type="Gene3D" id="1.10.238.10">
    <property type="entry name" value="EF-hand"/>
    <property type="match status" value="1"/>
</dbReference>
<feature type="domain" description="EF-hand" evidence="18">
    <location>
        <begin position="411"/>
        <end position="446"/>
    </location>
</feature>
<dbReference type="GO" id="GO:0015031">
    <property type="term" value="P:protein transport"/>
    <property type="evidence" value="ECO:0007669"/>
    <property type="project" value="UniProtKB-KW"/>
</dbReference>
<feature type="domain" description="EF-hand" evidence="18">
    <location>
        <begin position="378"/>
        <end position="405"/>
    </location>
</feature>
<feature type="region of interest" description="Disordered" evidence="17">
    <location>
        <begin position="178"/>
        <end position="222"/>
    </location>
</feature>
<dbReference type="PROSITE" id="PS00018">
    <property type="entry name" value="EF_HAND_1"/>
    <property type="match status" value="2"/>
</dbReference>
<dbReference type="CDD" id="cd00051">
    <property type="entry name" value="EFh"/>
    <property type="match status" value="1"/>
</dbReference>
<dbReference type="GO" id="GO:0005634">
    <property type="term" value="C:nucleus"/>
    <property type="evidence" value="ECO:0007669"/>
    <property type="project" value="UniProtKB-SubCell"/>
</dbReference>
<evidence type="ECO:0000256" key="16">
    <source>
        <dbReference type="ARBA" id="ARBA00038164"/>
    </source>
</evidence>
<name>A0A8D0SF90_PIG</name>
<dbReference type="InterPro" id="IPR018247">
    <property type="entry name" value="EF_Hand_1_Ca_BS"/>
</dbReference>
<gene>
    <name evidence="19" type="primary">CHP2</name>
</gene>
<keyword evidence="13" id="KW-0472">Membrane</keyword>
<comment type="similarity">
    <text evidence="16">Belongs to the calcineurin regulatory subunit family. CHP subfamily.</text>
</comment>
<evidence type="ECO:0000256" key="14">
    <source>
        <dbReference type="ARBA" id="ARBA00023242"/>
    </source>
</evidence>
<feature type="region of interest" description="Disordered" evidence="17">
    <location>
        <begin position="294"/>
        <end position="369"/>
    </location>
</feature>
<evidence type="ECO:0000313" key="20">
    <source>
        <dbReference type="Proteomes" id="UP000694727"/>
    </source>
</evidence>
<comment type="subcellular location">
    <subcellularLocation>
        <location evidence="2">Cell membrane</location>
    </subcellularLocation>
    <subcellularLocation>
        <location evidence="3">Cytoplasm</location>
    </subcellularLocation>
    <subcellularLocation>
        <location evidence="1">Nucleus</location>
    </subcellularLocation>
</comment>
<feature type="compositionally biased region" description="Pro residues" evidence="17">
    <location>
        <begin position="38"/>
        <end position="50"/>
    </location>
</feature>
<accession>A0A8D0SF90</accession>
<dbReference type="Pfam" id="PF13202">
    <property type="entry name" value="EF-hand_5"/>
    <property type="match status" value="1"/>
</dbReference>
<feature type="compositionally biased region" description="Low complexity" evidence="17">
    <location>
        <begin position="63"/>
        <end position="72"/>
    </location>
</feature>
<evidence type="ECO:0000256" key="2">
    <source>
        <dbReference type="ARBA" id="ARBA00004236"/>
    </source>
</evidence>
<proteinExistence type="inferred from homology"/>
<keyword evidence="14" id="KW-0539">Nucleus</keyword>
<evidence type="ECO:0000256" key="15">
    <source>
        <dbReference type="ARBA" id="ARBA00023288"/>
    </source>
</evidence>
<dbReference type="InterPro" id="IPR002048">
    <property type="entry name" value="EF_hand_dom"/>
</dbReference>
<evidence type="ECO:0000256" key="6">
    <source>
        <dbReference type="ARBA" id="ARBA00022490"/>
    </source>
</evidence>
<evidence type="ECO:0000256" key="11">
    <source>
        <dbReference type="ARBA" id="ARBA00022837"/>
    </source>
</evidence>
<feature type="compositionally biased region" description="Basic and acidic residues" evidence="17">
    <location>
        <begin position="112"/>
        <end position="121"/>
    </location>
</feature>
<evidence type="ECO:0000256" key="17">
    <source>
        <dbReference type="SAM" id="MobiDB-lite"/>
    </source>
</evidence>
<feature type="compositionally biased region" description="Low complexity" evidence="17">
    <location>
        <begin position="191"/>
        <end position="201"/>
    </location>
</feature>
<keyword evidence="8" id="KW-0519">Myristate</keyword>
<evidence type="ECO:0000256" key="9">
    <source>
        <dbReference type="ARBA" id="ARBA00022723"/>
    </source>
</evidence>
<organism evidence="19 20">
    <name type="scientific">Sus scrofa</name>
    <name type="common">Pig</name>
    <dbReference type="NCBI Taxonomy" id="9823"/>
    <lineage>
        <taxon>Eukaryota</taxon>
        <taxon>Metazoa</taxon>
        <taxon>Chordata</taxon>
        <taxon>Craniata</taxon>
        <taxon>Vertebrata</taxon>
        <taxon>Euteleostomi</taxon>
        <taxon>Mammalia</taxon>
        <taxon>Eutheria</taxon>
        <taxon>Laurasiatheria</taxon>
        <taxon>Artiodactyla</taxon>
        <taxon>Suina</taxon>
        <taxon>Suidae</taxon>
        <taxon>Sus</taxon>
    </lineage>
</organism>
<dbReference type="InterPro" id="IPR011992">
    <property type="entry name" value="EF-hand-dom_pair"/>
</dbReference>
<evidence type="ECO:0000256" key="10">
    <source>
        <dbReference type="ARBA" id="ARBA00022737"/>
    </source>
</evidence>
<feature type="compositionally biased region" description="Basic and acidic residues" evidence="17">
    <location>
        <begin position="331"/>
        <end position="340"/>
    </location>
</feature>
<dbReference type="Ensembl" id="ENSSSCT00025061431.1">
    <property type="protein sequence ID" value="ENSSSCP00025026087.1"/>
    <property type="gene ID" value="ENSSSCG00025045259.1"/>
</dbReference>
<keyword evidence="9" id="KW-0479">Metal-binding</keyword>
<dbReference type="SMART" id="SM00054">
    <property type="entry name" value="EFh"/>
    <property type="match status" value="3"/>
</dbReference>
<evidence type="ECO:0000256" key="1">
    <source>
        <dbReference type="ARBA" id="ARBA00004123"/>
    </source>
</evidence>
<dbReference type="SUPFAM" id="SSF47473">
    <property type="entry name" value="EF-hand"/>
    <property type="match status" value="1"/>
</dbReference>
<dbReference type="Proteomes" id="UP000694727">
    <property type="component" value="Unplaced"/>
</dbReference>
<evidence type="ECO:0000256" key="12">
    <source>
        <dbReference type="ARBA" id="ARBA00022927"/>
    </source>
</evidence>
<dbReference type="AlphaFoldDB" id="A0A8D0SF90"/>
<keyword evidence="10" id="KW-0677">Repeat</keyword>
<dbReference type="InterPro" id="IPR051875">
    <property type="entry name" value="Calcineurin_B_homologous"/>
</dbReference>
<keyword evidence="12" id="KW-0653">Protein transport</keyword>
<dbReference type="GO" id="GO:0005737">
    <property type="term" value="C:cytoplasm"/>
    <property type="evidence" value="ECO:0007669"/>
    <property type="project" value="UniProtKB-SubCell"/>
</dbReference>
<sequence length="455" mass="48800">MKPPVVPARPAHPAALGTVPIRPGRGWEAKNAGIHEPGSPPGLWPSAPRPPRGRAWEAGGKDAGPAAARPWAPAAPTPPGSPTWTASGGRPAVSAALGVRGPGGVTGAGRRWGLEPREPGRFGRPGLAGGWEDALTRGSRRLRVCRHPGSLGLDPGGSAGKRMEEVALVSCGPLDLPGLITSTPHAPQPSRPRGSRGAPAPAAQPPAASPVASGHHRPPSPLVSQASLLRLYHRFQALDRNEKGYLSRMDLQQIGALAVNPLGDRIIESFFPDGSMRVDFPGFVRVLAHFRPVDDEDEGNRDPKEPEPLNSRMNKLRCEFVSTPPPSETPELSHPRKDLGLNHALSRPIGDPPPRSSCKEENLGRPTSHFPSPLFPVAFQLYDLDRDGKISRLEMLQVLRLMVGVQVTEEQLESIADRTVQEADEDGDGAVSFLEFAKSLEKMNIEQKMSIRILK</sequence>
<evidence type="ECO:0000259" key="18">
    <source>
        <dbReference type="PROSITE" id="PS50222"/>
    </source>
</evidence>
<keyword evidence="11" id="KW-0106">Calcium</keyword>
<dbReference type="PROSITE" id="PS50222">
    <property type="entry name" value="EF_HAND_2"/>
    <property type="match status" value="2"/>
</dbReference>
<evidence type="ECO:0000256" key="13">
    <source>
        <dbReference type="ARBA" id="ARBA00023136"/>
    </source>
</evidence>
<keyword evidence="4" id="KW-0813">Transport</keyword>
<dbReference type="Pfam" id="PF13499">
    <property type="entry name" value="EF-hand_7"/>
    <property type="match status" value="1"/>
</dbReference>
<evidence type="ECO:0000256" key="5">
    <source>
        <dbReference type="ARBA" id="ARBA00022475"/>
    </source>
</evidence>
<dbReference type="GO" id="GO:0005886">
    <property type="term" value="C:plasma membrane"/>
    <property type="evidence" value="ECO:0007669"/>
    <property type="project" value="UniProtKB-SubCell"/>
</dbReference>
<dbReference type="PANTHER" id="PTHR46002">
    <property type="entry name" value="EG:114D9.1 PROTEIN-RELATED"/>
    <property type="match status" value="1"/>
</dbReference>
<dbReference type="GO" id="GO:0005509">
    <property type="term" value="F:calcium ion binding"/>
    <property type="evidence" value="ECO:0007669"/>
    <property type="project" value="InterPro"/>
</dbReference>
<keyword evidence="7" id="KW-0597">Phosphoprotein</keyword>
<protein>
    <submittedName>
        <fullName evidence="19">Calcineurin like EF-hand protein 2</fullName>
    </submittedName>
</protein>
<evidence type="ECO:0000313" key="19">
    <source>
        <dbReference type="Ensembl" id="ENSSSCP00025026087.1"/>
    </source>
</evidence>
<evidence type="ECO:0000256" key="3">
    <source>
        <dbReference type="ARBA" id="ARBA00004496"/>
    </source>
</evidence>
<keyword evidence="5" id="KW-1003">Cell membrane</keyword>
<feature type="region of interest" description="Disordered" evidence="17">
    <location>
        <begin position="1"/>
        <end position="128"/>
    </location>
</feature>
<keyword evidence="6" id="KW-0963">Cytoplasm</keyword>
<keyword evidence="15" id="KW-0449">Lipoprotein</keyword>
<evidence type="ECO:0000256" key="4">
    <source>
        <dbReference type="ARBA" id="ARBA00022448"/>
    </source>
</evidence>